<dbReference type="Proteomes" id="UP000184418">
    <property type="component" value="Unassembled WGS sequence"/>
</dbReference>
<proteinExistence type="predicted"/>
<dbReference type="RefSeq" id="WP_073108211.1">
    <property type="nucleotide sequence ID" value="NZ_FQYN01000003.1"/>
</dbReference>
<gene>
    <name evidence="1" type="ORF">SAMN02745146_1914</name>
</gene>
<dbReference type="STRING" id="1121955.SAMN02745146_1914"/>
<keyword evidence="2" id="KW-1185">Reference proteome</keyword>
<dbReference type="OrthoDB" id="885772at2"/>
<protein>
    <submittedName>
        <fullName evidence="1">Uncharacterized protein</fullName>
    </submittedName>
</protein>
<dbReference type="AlphaFoldDB" id="A0A1M6F2P1"/>
<evidence type="ECO:0000313" key="2">
    <source>
        <dbReference type="Proteomes" id="UP000184418"/>
    </source>
</evidence>
<sequence>MYPPFLPMSEILEEIDRALLSFDSGRGRPVAIELGERKYTQLVLDVAHQHSAGGELTTNTGRPLAYRGLEILRDDRNMDRVRVI</sequence>
<dbReference type="EMBL" id="FQYN01000003">
    <property type="protein sequence ID" value="SHI91940.1"/>
    <property type="molecule type" value="Genomic_DNA"/>
</dbReference>
<organism evidence="1 2">
    <name type="scientific">Hymenobacter daecheongensis DSM 21074</name>
    <dbReference type="NCBI Taxonomy" id="1121955"/>
    <lineage>
        <taxon>Bacteria</taxon>
        <taxon>Pseudomonadati</taxon>
        <taxon>Bacteroidota</taxon>
        <taxon>Cytophagia</taxon>
        <taxon>Cytophagales</taxon>
        <taxon>Hymenobacteraceae</taxon>
        <taxon>Hymenobacter</taxon>
    </lineage>
</organism>
<reference evidence="1 2" key="1">
    <citation type="submission" date="2016-11" db="EMBL/GenBank/DDBJ databases">
        <authorList>
            <person name="Jaros S."/>
            <person name="Januszkiewicz K."/>
            <person name="Wedrychowicz H."/>
        </authorList>
    </citation>
    <scope>NUCLEOTIDE SEQUENCE [LARGE SCALE GENOMIC DNA]</scope>
    <source>
        <strain evidence="1 2">DSM 21074</strain>
    </source>
</reference>
<evidence type="ECO:0000313" key="1">
    <source>
        <dbReference type="EMBL" id="SHI91940.1"/>
    </source>
</evidence>
<accession>A0A1M6F2P1</accession>
<name>A0A1M6F2P1_9BACT</name>